<proteinExistence type="predicted"/>
<gene>
    <name evidence="1" type="ORF">SLEP1_g12565</name>
</gene>
<name>A0AAV5INK4_9ROSI</name>
<protein>
    <submittedName>
        <fullName evidence="1">Uncharacterized protein</fullName>
    </submittedName>
</protein>
<comment type="caution">
    <text evidence="1">The sequence shown here is derived from an EMBL/GenBank/DDBJ whole genome shotgun (WGS) entry which is preliminary data.</text>
</comment>
<sequence length="36" mass="4228">MLLADWGMFQVWEDWQLDQGLLDSQGSKLAAKRARY</sequence>
<reference evidence="1 2" key="1">
    <citation type="journal article" date="2021" name="Commun. Biol.">
        <title>The genome of Shorea leprosula (Dipterocarpaceae) highlights the ecological relevance of drought in aseasonal tropical rainforests.</title>
        <authorList>
            <person name="Ng K.K.S."/>
            <person name="Kobayashi M.J."/>
            <person name="Fawcett J.A."/>
            <person name="Hatakeyama M."/>
            <person name="Paape T."/>
            <person name="Ng C.H."/>
            <person name="Ang C.C."/>
            <person name="Tnah L.H."/>
            <person name="Lee C.T."/>
            <person name="Nishiyama T."/>
            <person name="Sese J."/>
            <person name="O'Brien M.J."/>
            <person name="Copetti D."/>
            <person name="Mohd Noor M.I."/>
            <person name="Ong R.C."/>
            <person name="Putra M."/>
            <person name="Sireger I.Z."/>
            <person name="Indrioko S."/>
            <person name="Kosugi Y."/>
            <person name="Izuno A."/>
            <person name="Isagi Y."/>
            <person name="Lee S.L."/>
            <person name="Shimizu K.K."/>
        </authorList>
    </citation>
    <scope>NUCLEOTIDE SEQUENCE [LARGE SCALE GENOMIC DNA]</scope>
    <source>
        <strain evidence="1">214</strain>
    </source>
</reference>
<organism evidence="1 2">
    <name type="scientific">Rubroshorea leprosula</name>
    <dbReference type="NCBI Taxonomy" id="152421"/>
    <lineage>
        <taxon>Eukaryota</taxon>
        <taxon>Viridiplantae</taxon>
        <taxon>Streptophyta</taxon>
        <taxon>Embryophyta</taxon>
        <taxon>Tracheophyta</taxon>
        <taxon>Spermatophyta</taxon>
        <taxon>Magnoliopsida</taxon>
        <taxon>eudicotyledons</taxon>
        <taxon>Gunneridae</taxon>
        <taxon>Pentapetalae</taxon>
        <taxon>rosids</taxon>
        <taxon>malvids</taxon>
        <taxon>Malvales</taxon>
        <taxon>Dipterocarpaceae</taxon>
        <taxon>Rubroshorea</taxon>
    </lineage>
</organism>
<keyword evidence="2" id="KW-1185">Reference proteome</keyword>
<dbReference type="Proteomes" id="UP001054252">
    <property type="component" value="Unassembled WGS sequence"/>
</dbReference>
<evidence type="ECO:0000313" key="2">
    <source>
        <dbReference type="Proteomes" id="UP001054252"/>
    </source>
</evidence>
<dbReference type="EMBL" id="BPVZ01000014">
    <property type="protein sequence ID" value="GKU99768.1"/>
    <property type="molecule type" value="Genomic_DNA"/>
</dbReference>
<dbReference type="AlphaFoldDB" id="A0AAV5INK4"/>
<accession>A0AAV5INK4</accession>
<evidence type="ECO:0000313" key="1">
    <source>
        <dbReference type="EMBL" id="GKU99768.1"/>
    </source>
</evidence>